<evidence type="ECO:0000256" key="8">
    <source>
        <dbReference type="ARBA" id="ARBA00023224"/>
    </source>
</evidence>
<keyword evidence="5" id="KW-0297">G-protein coupled receptor</keyword>
<organism evidence="12 13">
    <name type="scientific">Chytriomyces confervae</name>
    <dbReference type="NCBI Taxonomy" id="246404"/>
    <lineage>
        <taxon>Eukaryota</taxon>
        <taxon>Fungi</taxon>
        <taxon>Fungi incertae sedis</taxon>
        <taxon>Chytridiomycota</taxon>
        <taxon>Chytridiomycota incertae sedis</taxon>
        <taxon>Chytridiomycetes</taxon>
        <taxon>Chytridiales</taxon>
        <taxon>Chytriomycetaceae</taxon>
        <taxon>Chytriomyces</taxon>
    </lineage>
</organism>
<dbReference type="AlphaFoldDB" id="A0A507FG12"/>
<evidence type="ECO:0000256" key="3">
    <source>
        <dbReference type="ARBA" id="ARBA00022692"/>
    </source>
</evidence>
<dbReference type="GO" id="GO:0004930">
    <property type="term" value="F:G protein-coupled receptor activity"/>
    <property type="evidence" value="ECO:0007669"/>
    <property type="project" value="UniProtKB-KW"/>
</dbReference>
<evidence type="ECO:0000256" key="10">
    <source>
        <dbReference type="SAM" id="SignalP"/>
    </source>
</evidence>
<feature type="transmembrane region" description="Helical" evidence="9">
    <location>
        <begin position="175"/>
        <end position="196"/>
    </location>
</feature>
<dbReference type="GO" id="GO:0005886">
    <property type="term" value="C:plasma membrane"/>
    <property type="evidence" value="ECO:0007669"/>
    <property type="project" value="UniProtKB-SubCell"/>
</dbReference>
<evidence type="ECO:0000256" key="1">
    <source>
        <dbReference type="ARBA" id="ARBA00004651"/>
    </source>
</evidence>
<feature type="transmembrane region" description="Helical" evidence="9">
    <location>
        <begin position="97"/>
        <end position="121"/>
    </location>
</feature>
<feature type="transmembrane region" description="Helical" evidence="9">
    <location>
        <begin position="268"/>
        <end position="287"/>
    </location>
</feature>
<sequence length="350" mass="39260">MSASSLTRAFAVAAAALLAAAITAVSGAPADATPSADNSNIGMGMGAGPTTWSTEASKVILWGGVFPTYACGVFLNGLILFVILYNRRTLLLHRIDFVYLFLLSVCMLFSVVFTVRFVVSIAYNFEVEDNDVFARVVAAITSVSIFFIFTANVFLAAERYFTFREVSDRQSLKYFVGLAVHNFLMAAAIVVTFILSPTTNRSWPDDPIPRIIWFAVIIWSFALGFGLIVYLYFSTYRMVSRQLKDTLSNHKMDELRILLERNVLKNSIIMSAAIIVCYMPNALWLGISRLVTREQRMLGLNITYELVALDVIITPFLLLYFVPPIREALSGLSRGRMNERWEDDEYHTTH</sequence>
<evidence type="ECO:0000313" key="12">
    <source>
        <dbReference type="EMBL" id="TPX75279.1"/>
    </source>
</evidence>
<comment type="caution">
    <text evidence="12">The sequence shown here is derived from an EMBL/GenBank/DDBJ whole genome shotgun (WGS) entry which is preliminary data.</text>
</comment>
<evidence type="ECO:0000256" key="7">
    <source>
        <dbReference type="ARBA" id="ARBA00023170"/>
    </source>
</evidence>
<accession>A0A507FG12</accession>
<dbReference type="InterPro" id="IPR017452">
    <property type="entry name" value="GPCR_Rhodpsn_7TM"/>
</dbReference>
<keyword evidence="2" id="KW-1003">Cell membrane</keyword>
<evidence type="ECO:0000256" key="6">
    <source>
        <dbReference type="ARBA" id="ARBA00023136"/>
    </source>
</evidence>
<evidence type="ECO:0000313" key="13">
    <source>
        <dbReference type="Proteomes" id="UP000320333"/>
    </source>
</evidence>
<dbReference type="PANTHER" id="PTHR24228:SF59">
    <property type="entry name" value="NEUROPEPTIDE RECEPTOR 15"/>
    <property type="match status" value="1"/>
</dbReference>
<dbReference type="Proteomes" id="UP000320333">
    <property type="component" value="Unassembled WGS sequence"/>
</dbReference>
<dbReference type="SUPFAM" id="SSF81321">
    <property type="entry name" value="Family A G protein-coupled receptor-like"/>
    <property type="match status" value="1"/>
</dbReference>
<keyword evidence="10" id="KW-0732">Signal</keyword>
<feature type="transmembrane region" description="Helical" evidence="9">
    <location>
        <begin position="302"/>
        <end position="322"/>
    </location>
</feature>
<name>A0A507FG12_9FUNG</name>
<feature type="transmembrane region" description="Helical" evidence="9">
    <location>
        <begin position="211"/>
        <end position="233"/>
    </location>
</feature>
<reference evidence="12 13" key="1">
    <citation type="journal article" date="2019" name="Sci. Rep.">
        <title>Comparative genomics of chytrid fungi reveal insights into the obligate biotrophic and pathogenic lifestyle of Synchytrium endobioticum.</title>
        <authorList>
            <person name="van de Vossenberg B.T.L.H."/>
            <person name="Warris S."/>
            <person name="Nguyen H.D.T."/>
            <person name="van Gent-Pelzer M.P.E."/>
            <person name="Joly D.L."/>
            <person name="van de Geest H.C."/>
            <person name="Bonants P.J.M."/>
            <person name="Smith D.S."/>
            <person name="Levesque C.A."/>
            <person name="van der Lee T.A.J."/>
        </authorList>
    </citation>
    <scope>NUCLEOTIDE SEQUENCE [LARGE SCALE GENOMIC DNA]</scope>
    <source>
        <strain evidence="12 13">CBS 675.73</strain>
    </source>
</reference>
<dbReference type="EMBL" id="QEAP01000087">
    <property type="protein sequence ID" value="TPX75279.1"/>
    <property type="molecule type" value="Genomic_DNA"/>
</dbReference>
<keyword evidence="13" id="KW-1185">Reference proteome</keyword>
<feature type="signal peptide" evidence="10">
    <location>
        <begin position="1"/>
        <end position="27"/>
    </location>
</feature>
<evidence type="ECO:0000256" key="2">
    <source>
        <dbReference type="ARBA" id="ARBA00022475"/>
    </source>
</evidence>
<evidence type="ECO:0000256" key="9">
    <source>
        <dbReference type="SAM" id="Phobius"/>
    </source>
</evidence>
<feature type="domain" description="G-protein coupled receptors family 1 profile" evidence="11">
    <location>
        <begin position="75"/>
        <end position="318"/>
    </location>
</feature>
<proteinExistence type="predicted"/>
<evidence type="ECO:0000256" key="5">
    <source>
        <dbReference type="ARBA" id="ARBA00023040"/>
    </source>
</evidence>
<feature type="transmembrane region" description="Helical" evidence="9">
    <location>
        <begin position="59"/>
        <end position="85"/>
    </location>
</feature>
<keyword evidence="8" id="KW-0807">Transducer</keyword>
<gene>
    <name evidence="12" type="ORF">CcCBS67573_g03451</name>
</gene>
<keyword evidence="6 9" id="KW-0472">Membrane</keyword>
<dbReference type="OrthoDB" id="2124403at2759"/>
<keyword evidence="3 9" id="KW-0812">Transmembrane</keyword>
<evidence type="ECO:0000259" key="11">
    <source>
        <dbReference type="PROSITE" id="PS50262"/>
    </source>
</evidence>
<protein>
    <recommendedName>
        <fullName evidence="11">G-protein coupled receptors family 1 profile domain-containing protein</fullName>
    </recommendedName>
</protein>
<feature type="transmembrane region" description="Helical" evidence="9">
    <location>
        <begin position="133"/>
        <end position="155"/>
    </location>
</feature>
<feature type="chain" id="PRO_5021287559" description="G-protein coupled receptors family 1 profile domain-containing protein" evidence="10">
    <location>
        <begin position="28"/>
        <end position="350"/>
    </location>
</feature>
<dbReference type="PROSITE" id="PS50262">
    <property type="entry name" value="G_PROTEIN_RECEP_F1_2"/>
    <property type="match status" value="1"/>
</dbReference>
<keyword evidence="4 9" id="KW-1133">Transmembrane helix</keyword>
<dbReference type="CDD" id="cd00637">
    <property type="entry name" value="7tm_classA_rhodopsin-like"/>
    <property type="match status" value="1"/>
</dbReference>
<comment type="subcellular location">
    <subcellularLocation>
        <location evidence="1">Cell membrane</location>
        <topology evidence="1">Multi-pass membrane protein</topology>
    </subcellularLocation>
</comment>
<keyword evidence="7" id="KW-0675">Receptor</keyword>
<dbReference type="Gene3D" id="1.20.1070.10">
    <property type="entry name" value="Rhodopsin 7-helix transmembrane proteins"/>
    <property type="match status" value="1"/>
</dbReference>
<dbReference type="PANTHER" id="PTHR24228">
    <property type="entry name" value="B2 BRADYKININ RECEPTOR/ANGIOTENSIN II RECEPTOR"/>
    <property type="match status" value="1"/>
</dbReference>
<evidence type="ECO:0000256" key="4">
    <source>
        <dbReference type="ARBA" id="ARBA00022989"/>
    </source>
</evidence>